<comment type="similarity">
    <text evidence="4">Belongs to the D-isomer specific 2-hydroxyacid dehydrogenase family.</text>
</comment>
<feature type="domain" description="D-isomer specific 2-hydroxyacid dehydrogenase NAD-binding" evidence="6">
    <location>
        <begin position="116"/>
        <end position="288"/>
    </location>
</feature>
<dbReference type="Proteomes" id="UP000248021">
    <property type="component" value="Unassembled WGS sequence"/>
</dbReference>
<evidence type="ECO:0000256" key="4">
    <source>
        <dbReference type="RuleBase" id="RU003719"/>
    </source>
</evidence>
<feature type="domain" description="D-isomer specific 2-hydroxyacid dehydrogenase catalytic" evidence="5">
    <location>
        <begin position="33"/>
        <end position="319"/>
    </location>
</feature>
<dbReference type="GO" id="GO:0030267">
    <property type="term" value="F:glyoxylate reductase (NADPH) activity"/>
    <property type="evidence" value="ECO:0007669"/>
    <property type="project" value="TreeGrafter"/>
</dbReference>
<comment type="caution">
    <text evidence="7">The sequence shown here is derived from an EMBL/GenBank/DDBJ whole genome shotgun (WGS) entry which is preliminary data.</text>
</comment>
<dbReference type="Pfam" id="PF00389">
    <property type="entry name" value="2-Hacid_dh"/>
    <property type="match status" value="1"/>
</dbReference>
<keyword evidence="3" id="KW-0520">NAD</keyword>
<name>A0A2V3TZF6_9HYPH</name>
<dbReference type="EMBL" id="QJJK01000011">
    <property type="protein sequence ID" value="PXW54517.1"/>
    <property type="molecule type" value="Genomic_DNA"/>
</dbReference>
<dbReference type="GO" id="GO:0051287">
    <property type="term" value="F:NAD binding"/>
    <property type="evidence" value="ECO:0007669"/>
    <property type="project" value="InterPro"/>
</dbReference>
<dbReference type="InterPro" id="IPR006139">
    <property type="entry name" value="D-isomer_2_OHA_DH_cat_dom"/>
</dbReference>
<dbReference type="Gene3D" id="3.40.50.720">
    <property type="entry name" value="NAD(P)-binding Rossmann-like Domain"/>
    <property type="match status" value="2"/>
</dbReference>
<keyword evidence="1" id="KW-0521">NADP</keyword>
<protein>
    <submittedName>
        <fullName evidence="7">Lactate dehydrogenase-like 2-hydroxyacid dehydrogenase</fullName>
    </submittedName>
</protein>
<evidence type="ECO:0000256" key="1">
    <source>
        <dbReference type="ARBA" id="ARBA00022857"/>
    </source>
</evidence>
<proteinExistence type="inferred from homology"/>
<gene>
    <name evidence="7" type="ORF">C7450_11148</name>
</gene>
<evidence type="ECO:0000256" key="2">
    <source>
        <dbReference type="ARBA" id="ARBA00023002"/>
    </source>
</evidence>
<sequence>MSEVTTSDGAGAVELLMTAPLQSIVAKSLTGRFTVHNLWEAADKDALLADIGGRVRGIAAGSAVDAALIDRLPALEIIASFGVGYDKIDAAHAAKKGVLVTNTPDVLSDEVADLTLGLLLSTVRQLPQADRYLRAGHWLEKPYPLTATLAGRKVGILGLGRIGKAIARRCEAFNLPVAYHGRRPQADVTYQYFDSLVGLAKAVDVLIVVIPGGNETDKIVNAEVLAALGSNGILINVARGSVVDEKALIKALADGTILSAGLDVFEKEPQVPAELVAMDHIVLLPHVGSATHHTRDAMGQLVVDNLVSWFDGKGPVTPVVETPWPRKG</sequence>
<dbReference type="CDD" id="cd12156">
    <property type="entry name" value="HPPR"/>
    <property type="match status" value="1"/>
</dbReference>
<dbReference type="SUPFAM" id="SSF51735">
    <property type="entry name" value="NAD(P)-binding Rossmann-fold domains"/>
    <property type="match status" value="1"/>
</dbReference>
<keyword evidence="8" id="KW-1185">Reference proteome</keyword>
<dbReference type="InterPro" id="IPR050223">
    <property type="entry name" value="D-isomer_2-hydroxyacid_DH"/>
</dbReference>
<dbReference type="InterPro" id="IPR006140">
    <property type="entry name" value="D-isomer_DH_NAD-bd"/>
</dbReference>
<dbReference type="GO" id="GO:0005829">
    <property type="term" value="C:cytosol"/>
    <property type="evidence" value="ECO:0007669"/>
    <property type="project" value="TreeGrafter"/>
</dbReference>
<dbReference type="SUPFAM" id="SSF52283">
    <property type="entry name" value="Formate/glycerate dehydrogenase catalytic domain-like"/>
    <property type="match status" value="1"/>
</dbReference>
<keyword evidence="2 4" id="KW-0560">Oxidoreductase</keyword>
<evidence type="ECO:0000256" key="3">
    <source>
        <dbReference type="ARBA" id="ARBA00023027"/>
    </source>
</evidence>
<dbReference type="FunFam" id="3.40.50.720:FF:000213">
    <property type="entry name" value="Putative 2-hydroxyacid dehydrogenase"/>
    <property type="match status" value="1"/>
</dbReference>
<dbReference type="AlphaFoldDB" id="A0A2V3TZF6"/>
<evidence type="ECO:0000313" key="7">
    <source>
        <dbReference type="EMBL" id="PXW54517.1"/>
    </source>
</evidence>
<dbReference type="GO" id="GO:0016618">
    <property type="term" value="F:hydroxypyruvate reductase [NAD(P)H] activity"/>
    <property type="evidence" value="ECO:0007669"/>
    <property type="project" value="TreeGrafter"/>
</dbReference>
<organism evidence="7 8">
    <name type="scientific">Chelatococcus asaccharovorans</name>
    <dbReference type="NCBI Taxonomy" id="28210"/>
    <lineage>
        <taxon>Bacteria</taxon>
        <taxon>Pseudomonadati</taxon>
        <taxon>Pseudomonadota</taxon>
        <taxon>Alphaproteobacteria</taxon>
        <taxon>Hyphomicrobiales</taxon>
        <taxon>Chelatococcaceae</taxon>
        <taxon>Chelatococcus</taxon>
    </lineage>
</organism>
<dbReference type="PANTHER" id="PTHR10996:SF178">
    <property type="entry name" value="2-HYDROXYACID DEHYDROGENASE YGL185C-RELATED"/>
    <property type="match status" value="1"/>
</dbReference>
<evidence type="ECO:0000259" key="6">
    <source>
        <dbReference type="Pfam" id="PF02826"/>
    </source>
</evidence>
<dbReference type="Pfam" id="PF02826">
    <property type="entry name" value="2-Hacid_dh_C"/>
    <property type="match status" value="1"/>
</dbReference>
<evidence type="ECO:0000259" key="5">
    <source>
        <dbReference type="Pfam" id="PF00389"/>
    </source>
</evidence>
<dbReference type="PANTHER" id="PTHR10996">
    <property type="entry name" value="2-HYDROXYACID DEHYDROGENASE-RELATED"/>
    <property type="match status" value="1"/>
</dbReference>
<accession>A0A2V3TZF6</accession>
<evidence type="ECO:0000313" key="8">
    <source>
        <dbReference type="Proteomes" id="UP000248021"/>
    </source>
</evidence>
<reference evidence="7 8" key="1">
    <citation type="submission" date="2018-05" db="EMBL/GenBank/DDBJ databases">
        <title>Genomic Encyclopedia of Type Strains, Phase IV (KMG-IV): sequencing the most valuable type-strain genomes for metagenomic binning, comparative biology and taxonomic classification.</title>
        <authorList>
            <person name="Goeker M."/>
        </authorList>
    </citation>
    <scope>NUCLEOTIDE SEQUENCE [LARGE SCALE GENOMIC DNA]</scope>
    <source>
        <strain evidence="7 8">DSM 6462</strain>
    </source>
</reference>
<dbReference type="InterPro" id="IPR036291">
    <property type="entry name" value="NAD(P)-bd_dom_sf"/>
</dbReference>